<dbReference type="Gene3D" id="4.10.60.10">
    <property type="entry name" value="Zinc finger, CCHC-type"/>
    <property type="match status" value="1"/>
</dbReference>
<gene>
    <name evidence="4" type="ORF">GE061_002767</name>
</gene>
<feature type="region of interest" description="Disordered" evidence="2">
    <location>
        <begin position="1"/>
        <end position="23"/>
    </location>
</feature>
<evidence type="ECO:0000259" key="3">
    <source>
        <dbReference type="PROSITE" id="PS50158"/>
    </source>
</evidence>
<comment type="caution">
    <text evidence="4">The sequence shown here is derived from an EMBL/GenBank/DDBJ whole genome shotgun (WGS) entry which is preliminary data.</text>
</comment>
<dbReference type="InterPro" id="IPR036875">
    <property type="entry name" value="Znf_CCHC_sf"/>
</dbReference>
<evidence type="ECO:0000256" key="2">
    <source>
        <dbReference type="SAM" id="MobiDB-lite"/>
    </source>
</evidence>
<proteinExistence type="predicted"/>
<feature type="region of interest" description="Disordered" evidence="2">
    <location>
        <begin position="341"/>
        <end position="364"/>
    </location>
</feature>
<accession>A0A8S9X8N6</accession>
<dbReference type="AlphaFoldDB" id="A0A8S9X8N6"/>
<keyword evidence="1" id="KW-0863">Zinc-finger</keyword>
<organism evidence="4 5">
    <name type="scientific">Apolygus lucorum</name>
    <name type="common">Small green plant bug</name>
    <name type="synonym">Lygocoris lucorum</name>
    <dbReference type="NCBI Taxonomy" id="248454"/>
    <lineage>
        <taxon>Eukaryota</taxon>
        <taxon>Metazoa</taxon>
        <taxon>Ecdysozoa</taxon>
        <taxon>Arthropoda</taxon>
        <taxon>Hexapoda</taxon>
        <taxon>Insecta</taxon>
        <taxon>Pterygota</taxon>
        <taxon>Neoptera</taxon>
        <taxon>Paraneoptera</taxon>
        <taxon>Hemiptera</taxon>
        <taxon>Heteroptera</taxon>
        <taxon>Panheteroptera</taxon>
        <taxon>Cimicomorpha</taxon>
        <taxon>Miridae</taxon>
        <taxon>Mirini</taxon>
        <taxon>Apolygus</taxon>
    </lineage>
</organism>
<dbReference type="SUPFAM" id="SSF57756">
    <property type="entry name" value="Retrovirus zinc finger-like domains"/>
    <property type="match status" value="1"/>
</dbReference>
<sequence>MTTRSGRAFRRPPTPEATSGDGEQEFLLAQEEPEVGEGAAVVGPEGQNEQAVEVGVGGQLVARRNVSTGIQSAVQLDVREYVSNQVWAMGDAIRGDMKQLHDAVAMMQESMRIMQVSPQTPQIFPSTNPPPATTVSYALSQPGKETKPRPFDGSVDWESYYRQFEMIARKNRWDDETKVTELGAALCGPAVTVLSGLPRLVLYPALVEALEARYGVRNQTQLYLALLQSRVQQPEEGIVEYHREMREIGRKAWPDSHDGSLEGTLALHFVKGLWNDRIRERVLTVWPQTMQEALTVALCMEAVCRLTNVPIRSAQTTEECGFVARVFRCYRCDKPGHSFRDCPTNKRKLQSPVDDPSGNEPRSD</sequence>
<evidence type="ECO:0000313" key="5">
    <source>
        <dbReference type="Proteomes" id="UP000466442"/>
    </source>
</evidence>
<protein>
    <recommendedName>
        <fullName evidence="3">CCHC-type domain-containing protein</fullName>
    </recommendedName>
</protein>
<dbReference type="Proteomes" id="UP000466442">
    <property type="component" value="Unassembled WGS sequence"/>
</dbReference>
<keyword evidence="5" id="KW-1185">Reference proteome</keyword>
<dbReference type="PANTHER" id="PTHR45823">
    <property type="entry name" value="T-SNARE COILED-COIL HOMOLOGY DOMAIN-CONTAINING PROTEIN"/>
    <property type="match status" value="1"/>
</dbReference>
<evidence type="ECO:0000313" key="4">
    <source>
        <dbReference type="EMBL" id="KAF6204426.1"/>
    </source>
</evidence>
<dbReference type="EMBL" id="WIXP02000010">
    <property type="protein sequence ID" value="KAF6204426.1"/>
    <property type="molecule type" value="Genomic_DNA"/>
</dbReference>
<keyword evidence="1" id="KW-0479">Metal-binding</keyword>
<dbReference type="PANTHER" id="PTHR45823:SF1">
    <property type="entry name" value="T-SNARE COILED-COIL HOMOLOGY DOMAIN-CONTAINING PROTEIN"/>
    <property type="match status" value="1"/>
</dbReference>
<dbReference type="OrthoDB" id="6625979at2759"/>
<evidence type="ECO:0000256" key="1">
    <source>
        <dbReference type="PROSITE-ProRule" id="PRU00047"/>
    </source>
</evidence>
<dbReference type="PROSITE" id="PS50158">
    <property type="entry name" value="ZF_CCHC"/>
    <property type="match status" value="1"/>
</dbReference>
<dbReference type="InterPro" id="IPR001878">
    <property type="entry name" value="Znf_CCHC"/>
</dbReference>
<reference evidence="4" key="1">
    <citation type="journal article" date="2021" name="Mol. Ecol. Resour.">
        <title>Apolygus lucorum genome provides insights into omnivorousness and mesophyll feeding.</title>
        <authorList>
            <person name="Liu Y."/>
            <person name="Liu H."/>
            <person name="Wang H."/>
            <person name="Huang T."/>
            <person name="Liu B."/>
            <person name="Yang B."/>
            <person name="Yin L."/>
            <person name="Li B."/>
            <person name="Zhang Y."/>
            <person name="Zhang S."/>
            <person name="Jiang F."/>
            <person name="Zhang X."/>
            <person name="Ren Y."/>
            <person name="Wang B."/>
            <person name="Wang S."/>
            <person name="Lu Y."/>
            <person name="Wu K."/>
            <person name="Fan W."/>
            <person name="Wang G."/>
        </authorList>
    </citation>
    <scope>NUCLEOTIDE SEQUENCE</scope>
    <source>
        <strain evidence="4">12Hb</strain>
    </source>
</reference>
<feature type="domain" description="CCHC-type" evidence="3">
    <location>
        <begin position="328"/>
        <end position="343"/>
    </location>
</feature>
<name>A0A8S9X8N6_APOLU</name>
<dbReference type="GO" id="GO:0003676">
    <property type="term" value="F:nucleic acid binding"/>
    <property type="evidence" value="ECO:0007669"/>
    <property type="project" value="InterPro"/>
</dbReference>
<dbReference type="SMART" id="SM00343">
    <property type="entry name" value="ZnF_C2HC"/>
    <property type="match status" value="1"/>
</dbReference>
<keyword evidence="1" id="KW-0862">Zinc</keyword>
<dbReference type="GO" id="GO:0008270">
    <property type="term" value="F:zinc ion binding"/>
    <property type="evidence" value="ECO:0007669"/>
    <property type="project" value="UniProtKB-KW"/>
</dbReference>